<sequence length="175" mass="18953">MQSGGPSHQPGSAARTDHKLQPGISSSPAADTEAQVVAHPEEPRQQLLLRSMRGQAMWGSTPRVAPVVLWSHSSSQQPDVVEEVAAWGLRQRRTGQRPHYGNRQRLLLQVRMAAALWILREGAGSEDSCLQILSGSAMVNVTMVLAMGLGFLSTTSMEQAEGRACTTVGLNRHNH</sequence>
<evidence type="ECO:0000256" key="1">
    <source>
        <dbReference type="SAM" id="MobiDB-lite"/>
    </source>
</evidence>
<protein>
    <submittedName>
        <fullName evidence="2">Uncharacterized protein</fullName>
    </submittedName>
</protein>
<dbReference type="AlphaFoldDB" id="A0AAV7W7X5"/>
<proteinExistence type="predicted"/>
<reference evidence="2" key="1">
    <citation type="journal article" date="2022" name="bioRxiv">
        <title>Sequencing and chromosome-scale assembly of the giantPleurodeles waltlgenome.</title>
        <authorList>
            <person name="Brown T."/>
            <person name="Elewa A."/>
            <person name="Iarovenko S."/>
            <person name="Subramanian E."/>
            <person name="Araus A.J."/>
            <person name="Petzold A."/>
            <person name="Susuki M."/>
            <person name="Suzuki K.-i.T."/>
            <person name="Hayashi T."/>
            <person name="Toyoda A."/>
            <person name="Oliveira C."/>
            <person name="Osipova E."/>
            <person name="Leigh N.D."/>
            <person name="Simon A."/>
            <person name="Yun M.H."/>
        </authorList>
    </citation>
    <scope>NUCLEOTIDE SEQUENCE</scope>
    <source>
        <strain evidence="2">20211129_DDA</strain>
        <tissue evidence="2">Liver</tissue>
    </source>
</reference>
<feature type="compositionally biased region" description="Polar residues" evidence="1">
    <location>
        <begin position="1"/>
        <end position="10"/>
    </location>
</feature>
<keyword evidence="3" id="KW-1185">Reference proteome</keyword>
<dbReference type="EMBL" id="JANPWB010000002">
    <property type="protein sequence ID" value="KAJ1210022.1"/>
    <property type="molecule type" value="Genomic_DNA"/>
</dbReference>
<organism evidence="2 3">
    <name type="scientific">Pleurodeles waltl</name>
    <name type="common">Iberian ribbed newt</name>
    <dbReference type="NCBI Taxonomy" id="8319"/>
    <lineage>
        <taxon>Eukaryota</taxon>
        <taxon>Metazoa</taxon>
        <taxon>Chordata</taxon>
        <taxon>Craniata</taxon>
        <taxon>Vertebrata</taxon>
        <taxon>Euteleostomi</taxon>
        <taxon>Amphibia</taxon>
        <taxon>Batrachia</taxon>
        <taxon>Caudata</taxon>
        <taxon>Salamandroidea</taxon>
        <taxon>Salamandridae</taxon>
        <taxon>Pleurodelinae</taxon>
        <taxon>Pleurodeles</taxon>
    </lineage>
</organism>
<feature type="region of interest" description="Disordered" evidence="1">
    <location>
        <begin position="1"/>
        <end position="40"/>
    </location>
</feature>
<gene>
    <name evidence="2" type="ORF">NDU88_005390</name>
</gene>
<evidence type="ECO:0000313" key="2">
    <source>
        <dbReference type="EMBL" id="KAJ1210022.1"/>
    </source>
</evidence>
<evidence type="ECO:0000313" key="3">
    <source>
        <dbReference type="Proteomes" id="UP001066276"/>
    </source>
</evidence>
<name>A0AAV7W7X5_PLEWA</name>
<dbReference type="Proteomes" id="UP001066276">
    <property type="component" value="Chromosome 1_2"/>
</dbReference>
<accession>A0AAV7W7X5</accession>
<comment type="caution">
    <text evidence="2">The sequence shown here is derived from an EMBL/GenBank/DDBJ whole genome shotgun (WGS) entry which is preliminary data.</text>
</comment>